<sequence>MNAQKGFTLIELMIVVAIIGILAAIAIPQYQNYIAKSQVSRAVAELGAIKTAFEDCLNNGKTAASACDLGYTGSSIMSLSAPAVTTAGTAVTSAVLNKDVLTSTGTIAGTFAGAASTALKDGTAATVTWTRSALGSWTCATTAADKYKPSSCS</sequence>
<dbReference type="EMBL" id="RAXZ01000003">
    <property type="protein sequence ID" value="RKG54690.1"/>
    <property type="molecule type" value="Genomic_DNA"/>
</dbReference>
<protein>
    <submittedName>
        <fullName evidence="5">Pilin</fullName>
    </submittedName>
</protein>
<dbReference type="Pfam" id="PF00114">
    <property type="entry name" value="Pilin"/>
    <property type="match status" value="1"/>
</dbReference>
<organism evidence="5 6">
    <name type="scientific">Acinetobacter cumulans</name>
    <dbReference type="NCBI Taxonomy" id="2136182"/>
    <lineage>
        <taxon>Bacteria</taxon>
        <taxon>Pseudomonadati</taxon>
        <taxon>Pseudomonadota</taxon>
        <taxon>Gammaproteobacteria</taxon>
        <taxon>Moraxellales</taxon>
        <taxon>Moraxellaceae</taxon>
        <taxon>Acinetobacter</taxon>
    </lineage>
</organism>
<dbReference type="Pfam" id="PF07963">
    <property type="entry name" value="N_methyl"/>
    <property type="match status" value="1"/>
</dbReference>
<dbReference type="InterPro" id="IPR045584">
    <property type="entry name" value="Pilin-like"/>
</dbReference>
<comment type="similarity">
    <text evidence="1 3">Belongs to the N-Me-Phe pilin family.</text>
</comment>
<dbReference type="Gene3D" id="3.30.700.10">
    <property type="entry name" value="Glycoprotein, Type 4 Pilin"/>
    <property type="match status" value="1"/>
</dbReference>
<proteinExistence type="inferred from homology"/>
<evidence type="ECO:0000313" key="6">
    <source>
        <dbReference type="Proteomes" id="UP000281084"/>
    </source>
</evidence>
<dbReference type="InterPro" id="IPR001082">
    <property type="entry name" value="Pilin"/>
</dbReference>
<dbReference type="PANTHER" id="PTHR30093">
    <property type="entry name" value="GENERAL SECRETION PATHWAY PROTEIN G"/>
    <property type="match status" value="1"/>
</dbReference>
<dbReference type="NCBIfam" id="TIGR02532">
    <property type="entry name" value="IV_pilin_GFxxxE"/>
    <property type="match status" value="1"/>
</dbReference>
<dbReference type="InterPro" id="IPR012902">
    <property type="entry name" value="N_methyl_site"/>
</dbReference>
<keyword evidence="4" id="KW-0472">Membrane</keyword>
<reference evidence="5 6" key="1">
    <citation type="submission" date="2018-09" db="EMBL/GenBank/DDBJ databases">
        <title>The draft genome of Acinetobacter spp. strains.</title>
        <authorList>
            <person name="Qin J."/>
            <person name="Feng Y."/>
            <person name="Zong Z."/>
        </authorList>
    </citation>
    <scope>NUCLEOTIDE SEQUENCE [LARGE SCALE GENOMIC DNA]</scope>
    <source>
        <strain evidence="5 6">WCHAc060002</strain>
    </source>
</reference>
<gene>
    <name evidence="5" type="ORF">D7V64_03700</name>
</gene>
<keyword evidence="4" id="KW-1133">Transmembrane helix</keyword>
<dbReference type="PROSITE" id="PS00409">
    <property type="entry name" value="PROKAR_NTER_METHYL"/>
    <property type="match status" value="1"/>
</dbReference>
<keyword evidence="2" id="KW-0488">Methylation</keyword>
<comment type="caution">
    <text evidence="5">The sequence shown here is derived from an EMBL/GenBank/DDBJ whole genome shotgun (WGS) entry which is preliminary data.</text>
</comment>
<dbReference type="GO" id="GO:0007155">
    <property type="term" value="P:cell adhesion"/>
    <property type="evidence" value="ECO:0007669"/>
    <property type="project" value="InterPro"/>
</dbReference>
<dbReference type="PANTHER" id="PTHR30093:SF34">
    <property type="entry name" value="PREPILIN PEPTIDASE-DEPENDENT PROTEIN D"/>
    <property type="match status" value="1"/>
</dbReference>
<evidence type="ECO:0000256" key="2">
    <source>
        <dbReference type="ARBA" id="ARBA00022481"/>
    </source>
</evidence>
<evidence type="ECO:0000256" key="3">
    <source>
        <dbReference type="RuleBase" id="RU000389"/>
    </source>
</evidence>
<name>A0A3A8GGX8_9GAMM</name>
<feature type="transmembrane region" description="Helical" evidence="4">
    <location>
        <begin position="6"/>
        <end position="27"/>
    </location>
</feature>
<dbReference type="GO" id="GO:0044096">
    <property type="term" value="C:type IV pilus"/>
    <property type="evidence" value="ECO:0007669"/>
    <property type="project" value="TreeGrafter"/>
</dbReference>
<accession>A0A3A8GGX8</accession>
<dbReference type="AlphaFoldDB" id="A0A3A8GGX8"/>
<keyword evidence="3" id="KW-0281">Fimbrium</keyword>
<dbReference type="SUPFAM" id="SSF54523">
    <property type="entry name" value="Pili subunits"/>
    <property type="match status" value="1"/>
</dbReference>
<evidence type="ECO:0000256" key="4">
    <source>
        <dbReference type="SAM" id="Phobius"/>
    </source>
</evidence>
<dbReference type="RefSeq" id="WP_120366879.1">
    <property type="nucleotide sequence ID" value="NZ_RAXZ01000003.1"/>
</dbReference>
<dbReference type="Proteomes" id="UP000281084">
    <property type="component" value="Unassembled WGS sequence"/>
</dbReference>
<keyword evidence="4" id="KW-0812">Transmembrane</keyword>
<evidence type="ECO:0000313" key="5">
    <source>
        <dbReference type="EMBL" id="RKG54690.1"/>
    </source>
</evidence>
<evidence type="ECO:0000256" key="1">
    <source>
        <dbReference type="ARBA" id="ARBA00005233"/>
    </source>
</evidence>
<dbReference type="GO" id="GO:0043107">
    <property type="term" value="P:type IV pilus-dependent motility"/>
    <property type="evidence" value="ECO:0007669"/>
    <property type="project" value="TreeGrafter"/>
</dbReference>